<feature type="region of interest" description="Disordered" evidence="1">
    <location>
        <begin position="1"/>
        <end position="30"/>
    </location>
</feature>
<protein>
    <submittedName>
        <fullName evidence="3">Uncharacterized protein</fullName>
    </submittedName>
</protein>
<dbReference type="AlphaFoldDB" id="A0A251RUZ6"/>
<evidence type="ECO:0000313" key="4">
    <source>
        <dbReference type="Proteomes" id="UP000215914"/>
    </source>
</evidence>
<organism evidence="3 4">
    <name type="scientific">Helianthus annuus</name>
    <name type="common">Common sunflower</name>
    <dbReference type="NCBI Taxonomy" id="4232"/>
    <lineage>
        <taxon>Eukaryota</taxon>
        <taxon>Viridiplantae</taxon>
        <taxon>Streptophyta</taxon>
        <taxon>Embryophyta</taxon>
        <taxon>Tracheophyta</taxon>
        <taxon>Spermatophyta</taxon>
        <taxon>Magnoliopsida</taxon>
        <taxon>eudicotyledons</taxon>
        <taxon>Gunneridae</taxon>
        <taxon>Pentapetalae</taxon>
        <taxon>asterids</taxon>
        <taxon>campanulids</taxon>
        <taxon>Asterales</taxon>
        <taxon>Asteraceae</taxon>
        <taxon>Asteroideae</taxon>
        <taxon>Heliantheae alliance</taxon>
        <taxon>Heliantheae</taxon>
        <taxon>Helianthus</taxon>
    </lineage>
</organism>
<gene>
    <name evidence="3" type="ORF">HannXRQ_Chr17g0553521</name>
    <name evidence="2" type="ORF">HanXRQr2_Chr17g0809611</name>
</gene>
<feature type="compositionally biased region" description="Polar residues" evidence="1">
    <location>
        <begin position="7"/>
        <end position="22"/>
    </location>
</feature>
<evidence type="ECO:0000313" key="2">
    <source>
        <dbReference type="EMBL" id="KAF5756012.1"/>
    </source>
</evidence>
<reference evidence="2" key="3">
    <citation type="submission" date="2020-06" db="EMBL/GenBank/DDBJ databases">
        <title>Helianthus annuus Genome sequencing and assembly Release 2.</title>
        <authorList>
            <person name="Gouzy J."/>
            <person name="Langlade N."/>
            <person name="Munos S."/>
        </authorList>
    </citation>
    <scope>NUCLEOTIDE SEQUENCE</scope>
    <source>
        <tissue evidence="2">Leaves</tissue>
    </source>
</reference>
<evidence type="ECO:0000256" key="1">
    <source>
        <dbReference type="SAM" id="MobiDB-lite"/>
    </source>
</evidence>
<reference evidence="3" key="2">
    <citation type="submission" date="2017-02" db="EMBL/GenBank/DDBJ databases">
        <title>Sunflower complete genome.</title>
        <authorList>
            <person name="Langlade N."/>
            <person name="Munos S."/>
        </authorList>
    </citation>
    <scope>NUCLEOTIDE SEQUENCE [LARGE SCALE GENOMIC DNA]</scope>
    <source>
        <tissue evidence="3">Leaves</tissue>
    </source>
</reference>
<evidence type="ECO:0000313" key="3">
    <source>
        <dbReference type="EMBL" id="OTF86689.1"/>
    </source>
</evidence>
<sequence>MRFGSNPVDSVNTRVNSGQQKSTEVKDGQLKDQEYCRTQASKSSLGNDITKSYIASFALEYSGCISEIMARLE</sequence>
<reference evidence="2 4" key="1">
    <citation type="journal article" date="2017" name="Nature">
        <title>The sunflower genome provides insights into oil metabolism, flowering and Asterid evolution.</title>
        <authorList>
            <person name="Badouin H."/>
            <person name="Gouzy J."/>
            <person name="Grassa C.J."/>
            <person name="Murat F."/>
            <person name="Staton S.E."/>
            <person name="Cottret L."/>
            <person name="Lelandais-Briere C."/>
            <person name="Owens G.L."/>
            <person name="Carrere S."/>
            <person name="Mayjonade B."/>
            <person name="Legrand L."/>
            <person name="Gill N."/>
            <person name="Kane N.C."/>
            <person name="Bowers J.E."/>
            <person name="Hubner S."/>
            <person name="Bellec A."/>
            <person name="Berard A."/>
            <person name="Berges H."/>
            <person name="Blanchet N."/>
            <person name="Boniface M.C."/>
            <person name="Brunel D."/>
            <person name="Catrice O."/>
            <person name="Chaidir N."/>
            <person name="Claudel C."/>
            <person name="Donnadieu C."/>
            <person name="Faraut T."/>
            <person name="Fievet G."/>
            <person name="Helmstetter N."/>
            <person name="King M."/>
            <person name="Knapp S.J."/>
            <person name="Lai Z."/>
            <person name="Le Paslier M.C."/>
            <person name="Lippi Y."/>
            <person name="Lorenzon L."/>
            <person name="Mandel J.R."/>
            <person name="Marage G."/>
            <person name="Marchand G."/>
            <person name="Marquand E."/>
            <person name="Bret-Mestries E."/>
            <person name="Morien E."/>
            <person name="Nambeesan S."/>
            <person name="Nguyen T."/>
            <person name="Pegot-Espagnet P."/>
            <person name="Pouilly N."/>
            <person name="Raftis F."/>
            <person name="Sallet E."/>
            <person name="Schiex T."/>
            <person name="Thomas J."/>
            <person name="Vandecasteele C."/>
            <person name="Vares D."/>
            <person name="Vear F."/>
            <person name="Vautrin S."/>
            <person name="Crespi M."/>
            <person name="Mangin B."/>
            <person name="Burke J.M."/>
            <person name="Salse J."/>
            <person name="Munos S."/>
            <person name="Vincourt P."/>
            <person name="Rieseberg L.H."/>
            <person name="Langlade N.B."/>
        </authorList>
    </citation>
    <scope>NUCLEOTIDE SEQUENCE [LARGE SCALE GENOMIC DNA]</scope>
    <source>
        <strain evidence="4">cv. SF193</strain>
        <tissue evidence="2">Leaves</tissue>
    </source>
</reference>
<dbReference type="Gramene" id="mRNA:HanXRQr2_Chr17g0809611">
    <property type="protein sequence ID" value="mRNA:HanXRQr2_Chr17g0809611"/>
    <property type="gene ID" value="HanXRQr2_Chr17g0809611"/>
</dbReference>
<dbReference type="EMBL" id="CM007906">
    <property type="protein sequence ID" value="OTF86689.1"/>
    <property type="molecule type" value="Genomic_DNA"/>
</dbReference>
<accession>A0A251RUZ6</accession>
<keyword evidence="4" id="KW-1185">Reference proteome</keyword>
<dbReference type="Proteomes" id="UP000215914">
    <property type="component" value="Chromosome 17"/>
</dbReference>
<proteinExistence type="predicted"/>
<name>A0A251RUZ6_HELAN</name>
<dbReference type="EMBL" id="MNCJ02000332">
    <property type="protein sequence ID" value="KAF5756012.1"/>
    <property type="molecule type" value="Genomic_DNA"/>
</dbReference>
<dbReference type="InParanoid" id="A0A251RUZ6"/>